<name>A0AA36D685_9BILA</name>
<evidence type="ECO:0000313" key="4">
    <source>
        <dbReference type="Proteomes" id="UP001177023"/>
    </source>
</evidence>
<feature type="compositionally biased region" description="Basic and acidic residues" evidence="1">
    <location>
        <begin position="294"/>
        <end position="305"/>
    </location>
</feature>
<sequence>MAELPVQRADALLAVQKFLKEISLTELTSSKVRHHLAAEFGKDFTECSTAVDELIRESITQMQNSSSSSKTSPVATINQEKKQPPSAPEESSDDGVDDLLPRAKLRRSASGNASTSHKKKGARTRSRGTSRFSAVCAISEDLQEITQKPFMRRCDVVKSMWKYITDNNLKNPKNKKMVLCDDKLRKVFKKNSFLGFGMMKHLAAHIFKPEDLGPEFVAQAEQVQKEIVEELNRKQIASDNDMLSENDSDEGDGKPAQKKSKSGIHSSQDKQHDEVKFDPARVKPEPISSQDGSIHSEKDRAKTDTDGQNWEVDLDKVKLEPLSSQDSETSAQKKKNADVASDFDLKKVKVEPISSQNNSFGAEDPERRGGRRVLSAKTSREDEAAESEGCSASESE</sequence>
<reference evidence="3" key="1">
    <citation type="submission" date="2023-06" db="EMBL/GenBank/DDBJ databases">
        <authorList>
            <person name="Delattre M."/>
        </authorList>
    </citation>
    <scope>NUCLEOTIDE SEQUENCE</scope>
    <source>
        <strain evidence="3">AF72</strain>
    </source>
</reference>
<feature type="compositionally biased region" description="Basic and acidic residues" evidence="1">
    <location>
        <begin position="267"/>
        <end position="284"/>
    </location>
</feature>
<dbReference type="SMART" id="SM00151">
    <property type="entry name" value="SWIB"/>
    <property type="match status" value="1"/>
</dbReference>
<dbReference type="SUPFAM" id="SSF47592">
    <property type="entry name" value="SWIB/MDM2 domain"/>
    <property type="match status" value="1"/>
</dbReference>
<evidence type="ECO:0000256" key="1">
    <source>
        <dbReference type="SAM" id="MobiDB-lite"/>
    </source>
</evidence>
<dbReference type="InterPro" id="IPR003121">
    <property type="entry name" value="SWIB_MDM2_domain"/>
</dbReference>
<dbReference type="EMBL" id="CATQJA010002662">
    <property type="protein sequence ID" value="CAJ0580810.1"/>
    <property type="molecule type" value="Genomic_DNA"/>
</dbReference>
<evidence type="ECO:0000313" key="3">
    <source>
        <dbReference type="EMBL" id="CAJ0580810.1"/>
    </source>
</evidence>
<dbReference type="CDD" id="cd10567">
    <property type="entry name" value="SWIB-MDM2_like"/>
    <property type="match status" value="1"/>
</dbReference>
<comment type="caution">
    <text evidence="3">The sequence shown here is derived from an EMBL/GenBank/DDBJ whole genome shotgun (WGS) entry which is preliminary data.</text>
</comment>
<evidence type="ECO:0000259" key="2">
    <source>
        <dbReference type="PROSITE" id="PS51925"/>
    </source>
</evidence>
<accession>A0AA36D685</accession>
<dbReference type="Proteomes" id="UP001177023">
    <property type="component" value="Unassembled WGS sequence"/>
</dbReference>
<dbReference type="Pfam" id="PF02201">
    <property type="entry name" value="SWIB"/>
    <property type="match status" value="1"/>
</dbReference>
<feature type="domain" description="DM2" evidence="2">
    <location>
        <begin position="131"/>
        <end position="209"/>
    </location>
</feature>
<dbReference type="InterPro" id="IPR036885">
    <property type="entry name" value="SWIB_MDM2_dom_sf"/>
</dbReference>
<proteinExistence type="predicted"/>
<feature type="compositionally biased region" description="Basic residues" evidence="1">
    <location>
        <begin position="116"/>
        <end position="128"/>
    </location>
</feature>
<feature type="region of interest" description="Disordered" evidence="1">
    <location>
        <begin position="60"/>
        <end position="128"/>
    </location>
</feature>
<dbReference type="PANTHER" id="PTHR13844">
    <property type="entry name" value="SWI/SNF-RELATED MATRIX-ASSOCIATED ACTIN-DEPENDENT REGULATOR OF CHROMATIN SUBFAMILY D"/>
    <property type="match status" value="1"/>
</dbReference>
<organism evidence="3 4">
    <name type="scientific">Mesorhabditis spiculigera</name>
    <dbReference type="NCBI Taxonomy" id="96644"/>
    <lineage>
        <taxon>Eukaryota</taxon>
        <taxon>Metazoa</taxon>
        <taxon>Ecdysozoa</taxon>
        <taxon>Nematoda</taxon>
        <taxon>Chromadorea</taxon>
        <taxon>Rhabditida</taxon>
        <taxon>Rhabditina</taxon>
        <taxon>Rhabditomorpha</taxon>
        <taxon>Rhabditoidea</taxon>
        <taxon>Rhabditidae</taxon>
        <taxon>Mesorhabditinae</taxon>
        <taxon>Mesorhabditis</taxon>
    </lineage>
</organism>
<dbReference type="PROSITE" id="PS51925">
    <property type="entry name" value="SWIB_MDM2"/>
    <property type="match status" value="1"/>
</dbReference>
<dbReference type="AlphaFoldDB" id="A0AA36D685"/>
<keyword evidence="4" id="KW-1185">Reference proteome</keyword>
<feature type="non-terminal residue" evidence="3">
    <location>
        <position position="396"/>
    </location>
</feature>
<feature type="region of interest" description="Disordered" evidence="1">
    <location>
        <begin position="233"/>
        <end position="396"/>
    </location>
</feature>
<dbReference type="Gene3D" id="1.10.245.10">
    <property type="entry name" value="SWIB/MDM2 domain"/>
    <property type="match status" value="1"/>
</dbReference>
<gene>
    <name evidence="3" type="ORF">MSPICULIGERA_LOCUS18992</name>
</gene>
<feature type="compositionally biased region" description="Low complexity" evidence="1">
    <location>
        <begin position="387"/>
        <end position="396"/>
    </location>
</feature>
<feature type="compositionally biased region" description="Polar residues" evidence="1">
    <location>
        <begin position="60"/>
        <end position="78"/>
    </location>
</feature>
<protein>
    <recommendedName>
        <fullName evidence="2">DM2 domain-containing protein</fullName>
    </recommendedName>
</protein>
<dbReference type="InterPro" id="IPR019835">
    <property type="entry name" value="SWIB_domain"/>
</dbReference>